<gene>
    <name evidence="3" type="primary">LOC105231078</name>
</gene>
<dbReference type="AlphaFoldDB" id="A0A8N4QHR5"/>
<dbReference type="RefSeq" id="XP_029408220.1">
    <property type="nucleotide sequence ID" value="XM_029552360.2"/>
</dbReference>
<accession>A0A8N4QHR5</accession>
<keyword evidence="2" id="KW-1185">Reference proteome</keyword>
<feature type="region of interest" description="Disordered" evidence="1">
    <location>
        <begin position="1"/>
        <end position="66"/>
    </location>
</feature>
<evidence type="ECO:0000313" key="2">
    <source>
        <dbReference type="Proteomes" id="UP001652620"/>
    </source>
</evidence>
<dbReference type="InterPro" id="IPR028039">
    <property type="entry name" value="CCDC32"/>
</dbReference>
<dbReference type="PANTHER" id="PTHR31800:SF1">
    <property type="entry name" value="COILED-COIL DOMAIN-CONTAINING PROTEIN 32"/>
    <property type="match status" value="1"/>
</dbReference>
<dbReference type="GO" id="GO:0044782">
    <property type="term" value="P:cilium organization"/>
    <property type="evidence" value="ECO:0007669"/>
    <property type="project" value="TreeGrafter"/>
</dbReference>
<dbReference type="GeneID" id="105231078"/>
<dbReference type="OMA" id="TFHIVEH"/>
<name>A0A8N4QHR5_BACDO</name>
<feature type="compositionally biased region" description="Polar residues" evidence="1">
    <location>
        <begin position="7"/>
        <end position="19"/>
    </location>
</feature>
<proteinExistence type="predicted"/>
<organism evidence="2 3">
    <name type="scientific">Bactrocera dorsalis</name>
    <name type="common">Oriental fruit fly</name>
    <name type="synonym">Dacus dorsalis</name>
    <dbReference type="NCBI Taxonomy" id="27457"/>
    <lineage>
        <taxon>Eukaryota</taxon>
        <taxon>Metazoa</taxon>
        <taxon>Ecdysozoa</taxon>
        <taxon>Arthropoda</taxon>
        <taxon>Hexapoda</taxon>
        <taxon>Insecta</taxon>
        <taxon>Pterygota</taxon>
        <taxon>Neoptera</taxon>
        <taxon>Endopterygota</taxon>
        <taxon>Diptera</taxon>
        <taxon>Brachycera</taxon>
        <taxon>Muscomorpha</taxon>
        <taxon>Tephritoidea</taxon>
        <taxon>Tephritidae</taxon>
        <taxon>Bactrocera</taxon>
        <taxon>Bactrocera</taxon>
    </lineage>
</organism>
<evidence type="ECO:0000256" key="1">
    <source>
        <dbReference type="SAM" id="MobiDB-lite"/>
    </source>
</evidence>
<dbReference type="PANTHER" id="PTHR31800">
    <property type="entry name" value="COILED-COIL DOMAIN-CONTAINING PROTEIN 32"/>
    <property type="match status" value="1"/>
</dbReference>
<dbReference type="SMR" id="A0A8N4QHR5"/>
<dbReference type="Proteomes" id="UP001652620">
    <property type="component" value="Chromosome 2"/>
</dbReference>
<dbReference type="Pfam" id="PF14989">
    <property type="entry name" value="CCDC32"/>
    <property type="match status" value="1"/>
</dbReference>
<feature type="compositionally biased region" description="Basic and acidic residues" evidence="1">
    <location>
        <begin position="174"/>
        <end position="187"/>
    </location>
</feature>
<reference evidence="3" key="2">
    <citation type="submission" date="2025-08" db="UniProtKB">
        <authorList>
            <consortium name="RefSeq"/>
        </authorList>
    </citation>
    <scope>IDENTIFICATION</scope>
    <source>
        <tissue evidence="3">Adult</tissue>
    </source>
</reference>
<dbReference type="OrthoDB" id="5982503at2759"/>
<protein>
    <submittedName>
        <fullName evidence="3">Uncharacterized protein LOC105231078</fullName>
    </submittedName>
</protein>
<feature type="region of interest" description="Disordered" evidence="1">
    <location>
        <begin position="162"/>
        <end position="187"/>
    </location>
</feature>
<reference evidence="2" key="1">
    <citation type="submission" date="2025-05" db="UniProtKB">
        <authorList>
            <consortium name="RefSeq"/>
        </authorList>
    </citation>
    <scope>NUCLEOTIDE SEQUENCE [LARGE SCALE GENOMIC DNA]</scope>
</reference>
<evidence type="ECO:0000313" key="3">
    <source>
        <dbReference type="RefSeq" id="XP_029408220.1"/>
    </source>
</evidence>
<feature type="compositionally biased region" description="Polar residues" evidence="1">
    <location>
        <begin position="164"/>
        <end position="173"/>
    </location>
</feature>
<dbReference type="KEGG" id="bdr:105231078"/>
<sequence length="187" mass="21266">MTDPWLVQNSGQQNNSVENGTRENGVHQQQGEEKLEKALLEFEDNFTPTPAKNRSDKPSTSTKIDGINKPDHCLEPLPDSDNYLRGLERKLQKIKKGANLVEALTEKRNDCLRQLLNSGDADNNNEVLALEQPLNNIEFYRHLQPVQALSVGELVHIVKHDQLQQDPAQNTSDQHQELDEEDKKEIK</sequence>
<feature type="compositionally biased region" description="Polar residues" evidence="1">
    <location>
        <begin position="46"/>
        <end position="63"/>
    </location>
</feature>
<feature type="compositionally biased region" description="Basic and acidic residues" evidence="1">
    <location>
        <begin position="20"/>
        <end position="40"/>
    </location>
</feature>